<dbReference type="AlphaFoldDB" id="A0A0C1ZB99"/>
<organism evidence="2 3">
    <name type="scientific">Vibrio owensii CAIM 1854 = LMG 25443</name>
    <dbReference type="NCBI Taxonomy" id="1229493"/>
    <lineage>
        <taxon>Bacteria</taxon>
        <taxon>Pseudomonadati</taxon>
        <taxon>Pseudomonadota</taxon>
        <taxon>Gammaproteobacteria</taxon>
        <taxon>Vibrionales</taxon>
        <taxon>Vibrionaceae</taxon>
        <taxon>Vibrio</taxon>
    </lineage>
</organism>
<sequence length="375" mass="41753">MDFLDDALDAKAEAANQADSDGKKAHENSVQFEKWFKALKPAIEQVKQRSGKAPDGTDIESLLAKEFGLKLGGVISFPLRNGDEKEFDIVKISGKGNIESRTFVPKVNGRDQDDLTPESMSDIYSLIAENGQTFPAIGWIPDPESGIIHVLDGSRRRMCCILSDQTFTVYVAKGSLTKPEAKYIADISRLTKDLSYYEEGQALIEIMEDNGFVEVKELAEHLGEGITTLQHKVNAGRLPATLLQAFPSYNSMKTDNYKKLHSLTLKVQKTKISYSDILEAAKSAFTETLTNDSLTTSERYKQLVQNVIDAFDKLNKTVKKEKPQPVSLHNFDNKDKSATILSTKTKTNIVLTRIPKSKVEKIQEFISKTLAEPDV</sequence>
<dbReference type="Gene3D" id="1.10.10.2830">
    <property type="match status" value="1"/>
</dbReference>
<protein>
    <recommendedName>
        <fullName evidence="4">Chromosome partitioning protein ParB</fullName>
    </recommendedName>
</protein>
<gene>
    <name evidence="2" type="ORF">H735_10775</name>
</gene>
<reference evidence="2 3" key="1">
    <citation type="submission" date="2014-07" db="EMBL/GenBank/DDBJ databases">
        <title>Unique and conserved regions in Vibrio harveyi and related species in comparison with the shrimp pathogen Vibrio harveyi CAIM 1792.</title>
        <authorList>
            <person name="Espinoza-Valles I."/>
            <person name="Vora G."/>
            <person name="Leekitcharoenphon P."/>
            <person name="Ussery D."/>
            <person name="Hoj L."/>
            <person name="Gomez-Gil B."/>
        </authorList>
    </citation>
    <scope>NUCLEOTIDE SEQUENCE [LARGE SCALE GENOMIC DNA]</scope>
    <source>
        <strain evidence="3">CAIM 1854 / LMG 25443</strain>
    </source>
</reference>
<dbReference type="CDD" id="cd16394">
    <property type="entry name" value="sopB_N"/>
    <property type="match status" value="1"/>
</dbReference>
<dbReference type="PATRIC" id="fig|1229493.5.peg.1246"/>
<name>A0A0C1ZB99_9VIBR</name>
<evidence type="ECO:0000313" key="3">
    <source>
        <dbReference type="Proteomes" id="UP000031586"/>
    </source>
</evidence>
<dbReference type="Proteomes" id="UP000031586">
    <property type="component" value="Unassembled WGS sequence"/>
</dbReference>
<evidence type="ECO:0000256" key="1">
    <source>
        <dbReference type="ARBA" id="ARBA00023125"/>
    </source>
</evidence>
<dbReference type="RefSeq" id="WP_020194597.1">
    <property type="nucleotide sequence ID" value="NZ_BAOH01000005.1"/>
</dbReference>
<dbReference type="GO" id="GO:0003677">
    <property type="term" value="F:DNA binding"/>
    <property type="evidence" value="ECO:0007669"/>
    <property type="project" value="UniProtKB-KW"/>
</dbReference>
<proteinExistence type="predicted"/>
<accession>A0A0C1ZB99</accession>
<dbReference type="PANTHER" id="PTHR38973:SF2">
    <property type="entry name" value="PARB_REPB_SPO0J FAMILY PLASMID PARTITION PROTEIN"/>
    <property type="match status" value="1"/>
</dbReference>
<dbReference type="PANTHER" id="PTHR38973">
    <property type="entry name" value="PLASMID PARTITIONING CONTROL PROTEIN-RELATED"/>
    <property type="match status" value="1"/>
</dbReference>
<keyword evidence="1" id="KW-0238">DNA-binding</keyword>
<dbReference type="EMBL" id="JPRD01000015">
    <property type="protein sequence ID" value="KIF53394.1"/>
    <property type="molecule type" value="Genomic_DNA"/>
</dbReference>
<comment type="caution">
    <text evidence="2">The sequence shown here is derived from an EMBL/GenBank/DDBJ whole genome shotgun (WGS) entry which is preliminary data.</text>
</comment>
<evidence type="ECO:0008006" key="4">
    <source>
        <dbReference type="Google" id="ProtNLM"/>
    </source>
</evidence>
<evidence type="ECO:0000313" key="2">
    <source>
        <dbReference type="EMBL" id="KIF53394.1"/>
    </source>
</evidence>